<protein>
    <submittedName>
        <fullName evidence="1">Uncharacterized protein</fullName>
    </submittedName>
</protein>
<dbReference type="AlphaFoldDB" id="A0A0C3HYL9"/>
<reference evidence="1 2" key="1">
    <citation type="submission" date="2014-04" db="EMBL/GenBank/DDBJ databases">
        <authorList>
            <consortium name="DOE Joint Genome Institute"/>
            <person name="Kuo A."/>
            <person name="Martino E."/>
            <person name="Perotto S."/>
            <person name="Kohler A."/>
            <person name="Nagy L.G."/>
            <person name="Floudas D."/>
            <person name="Copeland A."/>
            <person name="Barry K.W."/>
            <person name="Cichocki N."/>
            <person name="Veneault-Fourrey C."/>
            <person name="LaButti K."/>
            <person name="Lindquist E.A."/>
            <person name="Lipzen A."/>
            <person name="Lundell T."/>
            <person name="Morin E."/>
            <person name="Murat C."/>
            <person name="Sun H."/>
            <person name="Tunlid A."/>
            <person name="Henrissat B."/>
            <person name="Grigoriev I.V."/>
            <person name="Hibbett D.S."/>
            <person name="Martin F."/>
            <person name="Nordberg H.P."/>
            <person name="Cantor M.N."/>
            <person name="Hua S.X."/>
        </authorList>
    </citation>
    <scope>NUCLEOTIDE SEQUENCE [LARGE SCALE GENOMIC DNA]</scope>
    <source>
        <strain evidence="1 2">Zn</strain>
    </source>
</reference>
<dbReference type="Proteomes" id="UP000054321">
    <property type="component" value="Unassembled WGS sequence"/>
</dbReference>
<dbReference type="EMBL" id="KN832870">
    <property type="protein sequence ID" value="KIN07337.1"/>
    <property type="molecule type" value="Genomic_DNA"/>
</dbReference>
<accession>A0A0C3HYL9</accession>
<reference evidence="2" key="2">
    <citation type="submission" date="2015-01" db="EMBL/GenBank/DDBJ databases">
        <title>Evolutionary Origins and Diversification of the Mycorrhizal Mutualists.</title>
        <authorList>
            <consortium name="DOE Joint Genome Institute"/>
            <consortium name="Mycorrhizal Genomics Consortium"/>
            <person name="Kohler A."/>
            <person name="Kuo A."/>
            <person name="Nagy L.G."/>
            <person name="Floudas D."/>
            <person name="Copeland A."/>
            <person name="Barry K.W."/>
            <person name="Cichocki N."/>
            <person name="Veneault-Fourrey C."/>
            <person name="LaButti K."/>
            <person name="Lindquist E.A."/>
            <person name="Lipzen A."/>
            <person name="Lundell T."/>
            <person name="Morin E."/>
            <person name="Murat C."/>
            <person name="Riley R."/>
            <person name="Ohm R."/>
            <person name="Sun H."/>
            <person name="Tunlid A."/>
            <person name="Henrissat B."/>
            <person name="Grigoriev I.V."/>
            <person name="Hibbett D.S."/>
            <person name="Martin F."/>
        </authorList>
    </citation>
    <scope>NUCLEOTIDE SEQUENCE [LARGE SCALE GENOMIC DNA]</scope>
    <source>
        <strain evidence="2">Zn</strain>
    </source>
</reference>
<sequence length="96" mass="11008">MAPQKIQATKSPPTLKVTTLNESRRAYPGRDRGYTLEDGPWSYLVVNIASPLSRRIWQRLSDTDEYAGMLETIKWHVRAHPKDEIVAIIMHVSPHL</sequence>
<keyword evidence="2" id="KW-1185">Reference proteome</keyword>
<gene>
    <name evidence="1" type="ORF">OIDMADRAFT_16089</name>
</gene>
<dbReference type="InParanoid" id="A0A0C3HYL9"/>
<evidence type="ECO:0000313" key="1">
    <source>
        <dbReference type="EMBL" id="KIN07337.1"/>
    </source>
</evidence>
<name>A0A0C3HYL9_OIDMZ</name>
<organism evidence="1 2">
    <name type="scientific">Oidiodendron maius (strain Zn)</name>
    <dbReference type="NCBI Taxonomy" id="913774"/>
    <lineage>
        <taxon>Eukaryota</taxon>
        <taxon>Fungi</taxon>
        <taxon>Dikarya</taxon>
        <taxon>Ascomycota</taxon>
        <taxon>Pezizomycotina</taxon>
        <taxon>Leotiomycetes</taxon>
        <taxon>Leotiomycetes incertae sedis</taxon>
        <taxon>Myxotrichaceae</taxon>
        <taxon>Oidiodendron</taxon>
    </lineage>
</organism>
<proteinExistence type="predicted"/>
<evidence type="ECO:0000313" key="2">
    <source>
        <dbReference type="Proteomes" id="UP000054321"/>
    </source>
</evidence>
<dbReference type="HOGENOM" id="CLU_2360270_0_0_1"/>